<feature type="signal peptide" evidence="2">
    <location>
        <begin position="1"/>
        <end position="25"/>
    </location>
</feature>
<dbReference type="Pfam" id="PF18962">
    <property type="entry name" value="Por_Secre_tail"/>
    <property type="match status" value="1"/>
</dbReference>
<dbReference type="RefSeq" id="WP_194509672.1">
    <property type="nucleotide sequence ID" value="NZ_JADILU010000009.1"/>
</dbReference>
<dbReference type="EMBL" id="JBHUOS010000015">
    <property type="protein sequence ID" value="MFD2917583.1"/>
    <property type="molecule type" value="Genomic_DNA"/>
</dbReference>
<feature type="chain" id="PRO_5045419726" evidence="2">
    <location>
        <begin position="26"/>
        <end position="316"/>
    </location>
</feature>
<evidence type="ECO:0000313" key="5">
    <source>
        <dbReference type="Proteomes" id="UP001597548"/>
    </source>
</evidence>
<accession>A0ABW5ZZV3</accession>
<evidence type="ECO:0000256" key="2">
    <source>
        <dbReference type="SAM" id="SignalP"/>
    </source>
</evidence>
<dbReference type="NCBIfam" id="NF038123">
    <property type="entry name" value="NF038123_dom"/>
    <property type="match status" value="1"/>
</dbReference>
<feature type="domain" description="Spondin" evidence="3">
    <location>
        <begin position="19"/>
        <end position="217"/>
    </location>
</feature>
<name>A0ABW5ZZV3_9FLAO</name>
<dbReference type="Pfam" id="PF06468">
    <property type="entry name" value="Spond_N"/>
    <property type="match status" value="1"/>
</dbReference>
<dbReference type="PROSITE" id="PS51020">
    <property type="entry name" value="SPONDIN"/>
    <property type="match status" value="1"/>
</dbReference>
<sequence>MKRITLTLKSLTLISALLVSTSLFSQSRASYTVSFTSVWDTETNDPVNGNSIVALPNNAHWSDLVGATHNSSTKLLEMGSLASLGVKNVAEIGDNNEISNEVQALITAGNADQYLQTSFDAFAPRTTATLTNIEVSEDFPLLSLISMIAPSPDWMIAVDGINLRDGNTWVDEIVIPLFPYDAGTDSGMFYTSPNQVTTPSFEPIFVLINEGPFNAKPIGTLTITFNQVLSVDTQSITKVSLYPNPSKGEMTIKTSSSNTLDQALVYDVLGKQVARFKNRNSNDELQMDLTNLNNGVYLVRLILKDGSQSTKKVVIN</sequence>
<gene>
    <name evidence="4" type="ORF">ACFS29_18165</name>
</gene>
<comment type="caution">
    <text evidence="4">The sequence shown here is derived from an EMBL/GenBank/DDBJ whole genome shotgun (WGS) entry which is preliminary data.</text>
</comment>
<reference evidence="5" key="1">
    <citation type="journal article" date="2019" name="Int. J. Syst. Evol. Microbiol.">
        <title>The Global Catalogue of Microorganisms (GCM) 10K type strain sequencing project: providing services to taxonomists for standard genome sequencing and annotation.</title>
        <authorList>
            <consortium name="The Broad Institute Genomics Platform"/>
            <consortium name="The Broad Institute Genome Sequencing Center for Infectious Disease"/>
            <person name="Wu L."/>
            <person name="Ma J."/>
        </authorList>
    </citation>
    <scope>NUCLEOTIDE SEQUENCE [LARGE SCALE GENOMIC DNA]</scope>
    <source>
        <strain evidence="5">KCTC 32514</strain>
    </source>
</reference>
<dbReference type="InterPro" id="IPR038678">
    <property type="entry name" value="Spondin_N_sf"/>
</dbReference>
<dbReference type="PANTHER" id="PTHR11311:SF15">
    <property type="entry name" value="SPONDIN-2"/>
    <property type="match status" value="1"/>
</dbReference>
<evidence type="ECO:0000313" key="4">
    <source>
        <dbReference type="EMBL" id="MFD2917583.1"/>
    </source>
</evidence>
<dbReference type="InterPro" id="IPR051418">
    <property type="entry name" value="Spondin/Thrombospondin_T1"/>
</dbReference>
<dbReference type="InterPro" id="IPR026444">
    <property type="entry name" value="Secre_tail"/>
</dbReference>
<keyword evidence="5" id="KW-1185">Reference proteome</keyword>
<organism evidence="4 5">
    <name type="scientific">Psychroserpens luteus</name>
    <dbReference type="NCBI Taxonomy" id="1434066"/>
    <lineage>
        <taxon>Bacteria</taxon>
        <taxon>Pseudomonadati</taxon>
        <taxon>Bacteroidota</taxon>
        <taxon>Flavobacteriia</taxon>
        <taxon>Flavobacteriales</taxon>
        <taxon>Flavobacteriaceae</taxon>
        <taxon>Psychroserpens</taxon>
    </lineage>
</organism>
<proteinExistence type="predicted"/>
<dbReference type="PANTHER" id="PTHR11311">
    <property type="entry name" value="SPONDIN"/>
    <property type="match status" value="1"/>
</dbReference>
<dbReference type="NCBIfam" id="TIGR04183">
    <property type="entry name" value="Por_Secre_tail"/>
    <property type="match status" value="1"/>
</dbReference>
<protein>
    <submittedName>
        <fullName evidence="4">Spondin domain-containing protein</fullName>
    </submittedName>
</protein>
<dbReference type="InterPro" id="IPR009465">
    <property type="entry name" value="Spondin_N"/>
</dbReference>
<dbReference type="Proteomes" id="UP001597548">
    <property type="component" value="Unassembled WGS sequence"/>
</dbReference>
<dbReference type="Gene3D" id="2.60.40.2130">
    <property type="entry name" value="F-spondin domain"/>
    <property type="match status" value="1"/>
</dbReference>
<evidence type="ECO:0000256" key="1">
    <source>
        <dbReference type="ARBA" id="ARBA00022729"/>
    </source>
</evidence>
<evidence type="ECO:0000259" key="3">
    <source>
        <dbReference type="PROSITE" id="PS51020"/>
    </source>
</evidence>
<keyword evidence="1 2" id="KW-0732">Signal</keyword>